<dbReference type="PROSITE" id="PS50048">
    <property type="entry name" value="ZN2_CY6_FUNGAL_2"/>
    <property type="match status" value="1"/>
</dbReference>
<reference evidence="8 9" key="1">
    <citation type="journal article" date="2016" name="Nat. Commun.">
        <title>Ectomycorrhizal ecology is imprinted in the genome of the dominant symbiotic fungus Cenococcum geophilum.</title>
        <authorList>
            <consortium name="DOE Joint Genome Institute"/>
            <person name="Peter M."/>
            <person name="Kohler A."/>
            <person name="Ohm R.A."/>
            <person name="Kuo A."/>
            <person name="Krutzmann J."/>
            <person name="Morin E."/>
            <person name="Arend M."/>
            <person name="Barry K.W."/>
            <person name="Binder M."/>
            <person name="Choi C."/>
            <person name="Clum A."/>
            <person name="Copeland A."/>
            <person name="Grisel N."/>
            <person name="Haridas S."/>
            <person name="Kipfer T."/>
            <person name="LaButti K."/>
            <person name="Lindquist E."/>
            <person name="Lipzen A."/>
            <person name="Maire R."/>
            <person name="Meier B."/>
            <person name="Mihaltcheva S."/>
            <person name="Molinier V."/>
            <person name="Murat C."/>
            <person name="Poggeler S."/>
            <person name="Quandt C.A."/>
            <person name="Sperisen C."/>
            <person name="Tritt A."/>
            <person name="Tisserant E."/>
            <person name="Crous P.W."/>
            <person name="Henrissat B."/>
            <person name="Nehls U."/>
            <person name="Egli S."/>
            <person name="Spatafora J.W."/>
            <person name="Grigoriev I.V."/>
            <person name="Martin F.M."/>
        </authorList>
    </citation>
    <scope>NUCLEOTIDE SEQUENCE [LARGE SCALE GENOMIC DNA]</scope>
    <source>
        <strain evidence="8 9">CBS 207.34</strain>
    </source>
</reference>
<evidence type="ECO:0000259" key="7">
    <source>
        <dbReference type="PROSITE" id="PS50048"/>
    </source>
</evidence>
<keyword evidence="9" id="KW-1185">Reference proteome</keyword>
<dbReference type="SUPFAM" id="SSF57701">
    <property type="entry name" value="Zn2/Cys6 DNA-binding domain"/>
    <property type="match status" value="1"/>
</dbReference>
<dbReference type="GO" id="GO:0000981">
    <property type="term" value="F:DNA-binding transcription factor activity, RNA polymerase II-specific"/>
    <property type="evidence" value="ECO:0007669"/>
    <property type="project" value="InterPro"/>
</dbReference>
<dbReference type="Pfam" id="PF00172">
    <property type="entry name" value="Zn_clus"/>
    <property type="match status" value="1"/>
</dbReference>
<dbReference type="GO" id="GO:0008270">
    <property type="term" value="F:zinc ion binding"/>
    <property type="evidence" value="ECO:0007669"/>
    <property type="project" value="InterPro"/>
</dbReference>
<keyword evidence="4" id="KW-0804">Transcription</keyword>
<sequence>MSSTGEVDMNENTPQKKPPDQQLNRACEACRLSKVRCLMDSPSASRCQRCSKANRTCIFTAPQKRRQRKRTDVRVAELEREVKAMRALLKKTRISPGVQENEEPDEDEALVPSSTVEDESGESSQLSSMSYLNHDNGQCTDPAPLSSDRHQTHSDVIDRGILTIELADELFSSYKNELVVYYPSVYISEDCTASEMRQTKPVLFLAILAAASHQMGSELSNRLHQEIISLYAERLFINGEKSLEFVQSLLITVTYYTPPASPSQLQFYQYGNMAATIALELGIATKPRTSEQLPTRHLTSLQRVSSGGQLLENCRTILSCYLLTAGLAMRMRGPNILLFNSWMGESLSLLEKSPLLLDQRIAAWVKLQRIADEAMTAFGLDDASTSFSLDELRMQVILRSFDRRMTEWKQSTAVGVLDASSLSFYQNTISIWEFAMDNGTHNAPDFRNKFFTLPCLDGSEPQPETLRPLNSLQVSATLKCINAAQSLLDLFLNFSTTALRKIPNVLYVRAIYSLTVLLKAEYAIGTDPTGLGELIDSHNLRTGYYIKAMIERSTEAVGPNKCRVPSHWLHVLHIKIAPWHEKYLSLLEQKRHPNQPSTSAQGSDSSTPRSSESDQRTTSADASQRRPLTFLTPNPGEPEFDPLPGYEVRPSISGWPSPRPALTNDIPQSSCVPDQPAISTDMSDFNMAFEQGDLYFWNDATGFGDWTQQGDIYNGLSTWPSGPGF</sequence>
<dbReference type="Proteomes" id="UP000250140">
    <property type="component" value="Unassembled WGS sequence"/>
</dbReference>
<keyword evidence="2" id="KW-0805">Transcription regulation</keyword>
<evidence type="ECO:0000256" key="1">
    <source>
        <dbReference type="ARBA" id="ARBA00004123"/>
    </source>
</evidence>
<feature type="region of interest" description="Disordered" evidence="6">
    <location>
        <begin position="1"/>
        <end position="21"/>
    </location>
</feature>
<protein>
    <recommendedName>
        <fullName evidence="7">Zn(2)-C6 fungal-type domain-containing protein</fullName>
    </recommendedName>
</protein>
<evidence type="ECO:0000256" key="6">
    <source>
        <dbReference type="SAM" id="MobiDB-lite"/>
    </source>
</evidence>
<gene>
    <name evidence="8" type="ORF">AOQ84DRAFT_229689</name>
</gene>
<feature type="region of interest" description="Disordered" evidence="6">
    <location>
        <begin position="93"/>
        <end position="150"/>
    </location>
</feature>
<dbReference type="PANTHER" id="PTHR31845">
    <property type="entry name" value="FINGER DOMAIN PROTEIN, PUTATIVE-RELATED"/>
    <property type="match status" value="1"/>
</dbReference>
<feature type="compositionally biased region" description="Polar residues" evidence="6">
    <location>
        <begin position="1"/>
        <end position="15"/>
    </location>
</feature>
<dbReference type="PROSITE" id="PS00463">
    <property type="entry name" value="ZN2_CY6_FUNGAL_1"/>
    <property type="match status" value="1"/>
</dbReference>
<accession>A0A8E2F654</accession>
<name>A0A8E2F654_9PEZI</name>
<evidence type="ECO:0000256" key="4">
    <source>
        <dbReference type="ARBA" id="ARBA00023163"/>
    </source>
</evidence>
<evidence type="ECO:0000256" key="5">
    <source>
        <dbReference type="ARBA" id="ARBA00023242"/>
    </source>
</evidence>
<organism evidence="8 9">
    <name type="scientific">Glonium stellatum</name>
    <dbReference type="NCBI Taxonomy" id="574774"/>
    <lineage>
        <taxon>Eukaryota</taxon>
        <taxon>Fungi</taxon>
        <taxon>Dikarya</taxon>
        <taxon>Ascomycota</taxon>
        <taxon>Pezizomycotina</taxon>
        <taxon>Dothideomycetes</taxon>
        <taxon>Pleosporomycetidae</taxon>
        <taxon>Gloniales</taxon>
        <taxon>Gloniaceae</taxon>
        <taxon>Glonium</taxon>
    </lineage>
</organism>
<dbReference type="SMART" id="SM00066">
    <property type="entry name" value="GAL4"/>
    <property type="match status" value="1"/>
</dbReference>
<dbReference type="GO" id="GO:0000976">
    <property type="term" value="F:transcription cis-regulatory region binding"/>
    <property type="evidence" value="ECO:0007669"/>
    <property type="project" value="TreeGrafter"/>
</dbReference>
<feature type="compositionally biased region" description="Acidic residues" evidence="6">
    <location>
        <begin position="100"/>
        <end position="109"/>
    </location>
</feature>
<feature type="region of interest" description="Disordered" evidence="6">
    <location>
        <begin position="592"/>
        <end position="660"/>
    </location>
</feature>
<dbReference type="InterPro" id="IPR036864">
    <property type="entry name" value="Zn2-C6_fun-type_DNA-bd_sf"/>
</dbReference>
<comment type="subcellular location">
    <subcellularLocation>
        <location evidence="1">Nucleus</location>
    </subcellularLocation>
</comment>
<dbReference type="Gene3D" id="4.10.240.10">
    <property type="entry name" value="Zn(2)-C6 fungal-type DNA-binding domain"/>
    <property type="match status" value="1"/>
</dbReference>
<dbReference type="InterPro" id="IPR051089">
    <property type="entry name" value="prtT"/>
</dbReference>
<keyword evidence="3" id="KW-0238">DNA-binding</keyword>
<proteinExistence type="predicted"/>
<dbReference type="PANTHER" id="PTHR31845:SF39">
    <property type="entry name" value="TRANSCRIPTION FACTOR PBCR-RELATED"/>
    <property type="match status" value="1"/>
</dbReference>
<evidence type="ECO:0000256" key="2">
    <source>
        <dbReference type="ARBA" id="ARBA00023015"/>
    </source>
</evidence>
<evidence type="ECO:0000313" key="8">
    <source>
        <dbReference type="EMBL" id="OCL11262.1"/>
    </source>
</evidence>
<keyword evidence="5" id="KW-0539">Nucleus</keyword>
<dbReference type="CDD" id="cd00067">
    <property type="entry name" value="GAL4"/>
    <property type="match status" value="1"/>
</dbReference>
<dbReference type="EMBL" id="KV749086">
    <property type="protein sequence ID" value="OCL11262.1"/>
    <property type="molecule type" value="Genomic_DNA"/>
</dbReference>
<evidence type="ECO:0000313" key="9">
    <source>
        <dbReference type="Proteomes" id="UP000250140"/>
    </source>
</evidence>
<feature type="domain" description="Zn(2)-C6 fungal-type" evidence="7">
    <location>
        <begin position="26"/>
        <end position="59"/>
    </location>
</feature>
<dbReference type="InterPro" id="IPR001138">
    <property type="entry name" value="Zn2Cys6_DnaBD"/>
</dbReference>
<dbReference type="OrthoDB" id="5226580at2759"/>
<evidence type="ECO:0000256" key="3">
    <source>
        <dbReference type="ARBA" id="ARBA00023125"/>
    </source>
</evidence>
<dbReference type="GO" id="GO:0005634">
    <property type="term" value="C:nucleus"/>
    <property type="evidence" value="ECO:0007669"/>
    <property type="project" value="UniProtKB-SubCell"/>
</dbReference>
<dbReference type="AlphaFoldDB" id="A0A8E2F654"/>